<dbReference type="Proteomes" id="UP001601422">
    <property type="component" value="Unassembled WGS sequence"/>
</dbReference>
<dbReference type="EMBL" id="JBIAJP010000002">
    <property type="protein sequence ID" value="MFF0004029.1"/>
    <property type="molecule type" value="Genomic_DNA"/>
</dbReference>
<evidence type="ECO:0000313" key="3">
    <source>
        <dbReference type="Proteomes" id="UP001601422"/>
    </source>
</evidence>
<organism evidence="2 3">
    <name type="scientific">Streptomyces tibetensis</name>
    <dbReference type="NCBI Taxonomy" id="2382123"/>
    <lineage>
        <taxon>Bacteria</taxon>
        <taxon>Bacillati</taxon>
        <taxon>Actinomycetota</taxon>
        <taxon>Actinomycetes</taxon>
        <taxon>Kitasatosporales</taxon>
        <taxon>Streptomycetaceae</taxon>
        <taxon>Streptomyces</taxon>
    </lineage>
</organism>
<protein>
    <submittedName>
        <fullName evidence="2">Uncharacterized protein</fullName>
    </submittedName>
</protein>
<keyword evidence="3" id="KW-1185">Reference proteome</keyword>
<accession>A0ABW6MSK3</accession>
<proteinExistence type="predicted"/>
<reference evidence="2 3" key="1">
    <citation type="submission" date="2024-10" db="EMBL/GenBank/DDBJ databases">
        <title>The Natural Products Discovery Center: Release of the First 8490 Sequenced Strains for Exploring Actinobacteria Biosynthetic Diversity.</title>
        <authorList>
            <person name="Kalkreuter E."/>
            <person name="Kautsar S.A."/>
            <person name="Yang D."/>
            <person name="Bader C.D."/>
            <person name="Teijaro C.N."/>
            <person name="Fluegel L."/>
            <person name="Davis C.M."/>
            <person name="Simpson J.R."/>
            <person name="Lauterbach L."/>
            <person name="Steele A.D."/>
            <person name="Gui C."/>
            <person name="Meng S."/>
            <person name="Li G."/>
            <person name="Viehrig K."/>
            <person name="Ye F."/>
            <person name="Su P."/>
            <person name="Kiefer A.F."/>
            <person name="Nichols A."/>
            <person name="Cepeda A.J."/>
            <person name="Yan W."/>
            <person name="Fan B."/>
            <person name="Jiang Y."/>
            <person name="Adhikari A."/>
            <person name="Zheng C.-J."/>
            <person name="Schuster L."/>
            <person name="Cowan T.M."/>
            <person name="Smanski M.J."/>
            <person name="Chevrette M.G."/>
            <person name="De Carvalho L.P.S."/>
            <person name="Shen B."/>
        </authorList>
    </citation>
    <scope>NUCLEOTIDE SEQUENCE [LARGE SCALE GENOMIC DNA]</scope>
    <source>
        <strain evidence="2 3">NPDC005497</strain>
    </source>
</reference>
<feature type="region of interest" description="Disordered" evidence="1">
    <location>
        <begin position="132"/>
        <end position="152"/>
    </location>
</feature>
<gene>
    <name evidence="2" type="ORF">ACFYQT_11375</name>
</gene>
<comment type="caution">
    <text evidence="2">The sequence shown here is derived from an EMBL/GenBank/DDBJ whole genome shotgun (WGS) entry which is preliminary data.</text>
</comment>
<dbReference type="RefSeq" id="WP_361938549.1">
    <property type="nucleotide sequence ID" value="NZ_JBEXWI010000003.1"/>
</dbReference>
<evidence type="ECO:0000313" key="2">
    <source>
        <dbReference type="EMBL" id="MFF0004029.1"/>
    </source>
</evidence>
<name>A0ABW6MSK3_9ACTN</name>
<sequence length="152" mass="16308">MGDTVTLSDTDGEPLQVTLTGVAYRDALAKDETASVQGKYAVALAFTMKSASGGTLGEQTGNMIKWQGNGAQVEEWDYTDAPWQGCIDDYFIYADLEPGKAYKAITDINPPSKGGTVIITDEWGGVARWNLPEADTGKGTEPATKFTTQDCR</sequence>
<evidence type="ECO:0000256" key="1">
    <source>
        <dbReference type="SAM" id="MobiDB-lite"/>
    </source>
</evidence>